<evidence type="ECO:0000256" key="1">
    <source>
        <dbReference type="SAM" id="SignalP"/>
    </source>
</evidence>
<dbReference type="RefSeq" id="WP_044834698.1">
    <property type="nucleotide sequence ID" value="NZ_CP059735.1"/>
</dbReference>
<protein>
    <recommendedName>
        <fullName evidence="4">Spore coat protein U domain-containing protein</fullName>
    </recommendedName>
</protein>
<keyword evidence="1" id="KW-0732">Signal</keyword>
<dbReference type="AlphaFoldDB" id="A0AAF0C3X2"/>
<dbReference type="KEGG" id="tact:SG35_004945"/>
<sequence>MKNLNKIVLPLSLLALTSTAALASESSYFATVKAFTEPTFAEATAMHFGKMNVIVGSVCTMDAAGAVTGDCDAADAAITQGEITVSGLEKSTAYNITVTGEAGASLTYTTAAEASDGTTTVTTADGVASAFTTDASATDIAVKLYGALAVTTELVAGSDNTVGYTVNVSFN</sequence>
<organism evidence="2 3">
    <name type="scientific">Thalassomonas actiniarum</name>
    <dbReference type="NCBI Taxonomy" id="485447"/>
    <lineage>
        <taxon>Bacteria</taxon>
        <taxon>Pseudomonadati</taxon>
        <taxon>Pseudomonadota</taxon>
        <taxon>Gammaproteobacteria</taxon>
        <taxon>Alteromonadales</taxon>
        <taxon>Colwelliaceae</taxon>
        <taxon>Thalassomonas</taxon>
    </lineage>
</organism>
<feature type="signal peptide" evidence="1">
    <location>
        <begin position="1"/>
        <end position="23"/>
    </location>
</feature>
<proteinExistence type="predicted"/>
<gene>
    <name evidence="2" type="ORF">SG35_004945</name>
</gene>
<keyword evidence="3" id="KW-1185">Reference proteome</keyword>
<accession>A0AAF0C3X2</accession>
<dbReference type="Proteomes" id="UP000032568">
    <property type="component" value="Chromosome"/>
</dbReference>
<evidence type="ECO:0000313" key="3">
    <source>
        <dbReference type="Proteomes" id="UP000032568"/>
    </source>
</evidence>
<dbReference type="EMBL" id="CP059735">
    <property type="protein sequence ID" value="WDE00013.1"/>
    <property type="molecule type" value="Genomic_DNA"/>
</dbReference>
<feature type="chain" id="PRO_5042132593" description="Spore coat protein U domain-containing protein" evidence="1">
    <location>
        <begin position="24"/>
        <end position="171"/>
    </location>
</feature>
<reference evidence="2 3" key="2">
    <citation type="journal article" date="2022" name="Mar. Drugs">
        <title>Bioassay-Guided Fractionation Leads to the Detection of Cholic Acid Generated by the Rare Thalassomonas sp.</title>
        <authorList>
            <person name="Pheiffer F."/>
            <person name="Schneider Y.K."/>
            <person name="Hansen E.H."/>
            <person name="Andersen J.H."/>
            <person name="Isaksson J."/>
            <person name="Busche T."/>
            <person name="R C."/>
            <person name="Kalinowski J."/>
            <person name="Zyl L.V."/>
            <person name="Trindade M."/>
        </authorList>
    </citation>
    <scope>NUCLEOTIDE SEQUENCE [LARGE SCALE GENOMIC DNA]</scope>
    <source>
        <strain evidence="2 3">A5K-106</strain>
    </source>
</reference>
<reference evidence="2 3" key="1">
    <citation type="journal article" date="2015" name="Genome Announc.">
        <title>Draft Genome Sequences of Marine Isolates of Thalassomonas viridans and Thalassomonas actiniarum.</title>
        <authorList>
            <person name="Olonade I."/>
            <person name="van Zyl L.J."/>
            <person name="Trindade M."/>
        </authorList>
    </citation>
    <scope>NUCLEOTIDE SEQUENCE [LARGE SCALE GENOMIC DNA]</scope>
    <source>
        <strain evidence="2 3">A5K-106</strain>
    </source>
</reference>
<evidence type="ECO:0008006" key="4">
    <source>
        <dbReference type="Google" id="ProtNLM"/>
    </source>
</evidence>
<name>A0AAF0C3X2_9GAMM</name>
<evidence type="ECO:0000313" key="2">
    <source>
        <dbReference type="EMBL" id="WDE00013.1"/>
    </source>
</evidence>